<evidence type="ECO:0000259" key="1">
    <source>
        <dbReference type="Pfam" id="PF13700"/>
    </source>
</evidence>
<feature type="non-terminal residue" evidence="2">
    <location>
        <position position="244"/>
    </location>
</feature>
<evidence type="ECO:0000313" key="2">
    <source>
        <dbReference type="EMBL" id="MDQ2312766.1"/>
    </source>
</evidence>
<organism evidence="2 3">
    <name type="scientific">Pluralibacter gergoviae</name>
    <name type="common">Enterobacter gergoviae</name>
    <dbReference type="NCBI Taxonomy" id="61647"/>
    <lineage>
        <taxon>Bacteria</taxon>
        <taxon>Pseudomonadati</taxon>
        <taxon>Pseudomonadota</taxon>
        <taxon>Gammaproteobacteria</taxon>
        <taxon>Enterobacterales</taxon>
        <taxon>Enterobacteriaceae</taxon>
        <taxon>Pluralibacter</taxon>
    </lineage>
</organism>
<sequence length="244" mass="27860">IPSGVRHFTARQLGIRDITVLAEYGQRENTRREHAALIRQHYQYREFAWPWTFRLTRLLYTRSWISNERPGLLFDLATGWLMQHRIILPGATTLTRLISEVREKATLRLWNKLALIPSAEQRSQLEMLLGPTDCSRLSLLESLKKGPVTISGPAFNEAIERWKTLNDFGLHAENLSTLPAVRLKNLARYAGMTSVFNIARMSPQKRMAVLVAFVLAWETLALDDALDVLDAMLAVIIRDARKIG</sequence>
<accession>A0AAW8HVW1</accession>
<protein>
    <submittedName>
        <fullName evidence="2">DUF4158 domain-containing protein</fullName>
    </submittedName>
</protein>
<dbReference type="AlphaFoldDB" id="A0AAW8HVW1"/>
<name>A0AAW8HVW1_PLUGE</name>
<dbReference type="EMBL" id="JAVDNV010000060">
    <property type="protein sequence ID" value="MDQ2312766.1"/>
    <property type="molecule type" value="Genomic_DNA"/>
</dbReference>
<dbReference type="Proteomes" id="UP001236270">
    <property type="component" value="Unassembled WGS sequence"/>
</dbReference>
<feature type="non-terminal residue" evidence="2">
    <location>
        <position position="1"/>
    </location>
</feature>
<dbReference type="InterPro" id="IPR025296">
    <property type="entry name" value="DUF4158"/>
</dbReference>
<reference evidence="2" key="1">
    <citation type="submission" date="2023-08" db="EMBL/GenBank/DDBJ databases">
        <title>WGS of pathogenic bacterial species, Los Angeles County Public Health Laboratories.</title>
        <authorList>
            <person name="Garrigues J.M."/>
            <person name="Green N.M."/>
        </authorList>
    </citation>
    <scope>NUCLEOTIDE SEQUENCE</scope>
    <source>
        <strain evidence="2">LACPHL-BACT-2023-00068</strain>
    </source>
</reference>
<evidence type="ECO:0000313" key="3">
    <source>
        <dbReference type="Proteomes" id="UP001236270"/>
    </source>
</evidence>
<dbReference type="RefSeq" id="WP_306725775.1">
    <property type="nucleotide sequence ID" value="NZ_JAVDNV010000060.1"/>
</dbReference>
<feature type="domain" description="DUF4158" evidence="1">
    <location>
        <begin position="1"/>
        <end position="101"/>
    </location>
</feature>
<proteinExistence type="predicted"/>
<dbReference type="Pfam" id="PF13700">
    <property type="entry name" value="DUF4158"/>
    <property type="match status" value="1"/>
</dbReference>
<comment type="caution">
    <text evidence="2">The sequence shown here is derived from an EMBL/GenBank/DDBJ whole genome shotgun (WGS) entry which is preliminary data.</text>
</comment>
<gene>
    <name evidence="2" type="ORF">RBJ30_27400</name>
</gene>